<gene>
    <name evidence="1" type="ORF">L6164_033822</name>
</gene>
<accession>A0ACB9KT12</accession>
<keyword evidence="2" id="KW-1185">Reference proteome</keyword>
<proteinExistence type="predicted"/>
<dbReference type="Proteomes" id="UP000828941">
    <property type="component" value="Chromosome 13"/>
</dbReference>
<dbReference type="EMBL" id="CM039438">
    <property type="protein sequence ID" value="KAI4300443.1"/>
    <property type="molecule type" value="Genomic_DNA"/>
</dbReference>
<evidence type="ECO:0000313" key="2">
    <source>
        <dbReference type="Proteomes" id="UP000828941"/>
    </source>
</evidence>
<organism evidence="1 2">
    <name type="scientific">Bauhinia variegata</name>
    <name type="common">Purple orchid tree</name>
    <name type="synonym">Phanera variegata</name>
    <dbReference type="NCBI Taxonomy" id="167791"/>
    <lineage>
        <taxon>Eukaryota</taxon>
        <taxon>Viridiplantae</taxon>
        <taxon>Streptophyta</taxon>
        <taxon>Embryophyta</taxon>
        <taxon>Tracheophyta</taxon>
        <taxon>Spermatophyta</taxon>
        <taxon>Magnoliopsida</taxon>
        <taxon>eudicotyledons</taxon>
        <taxon>Gunneridae</taxon>
        <taxon>Pentapetalae</taxon>
        <taxon>rosids</taxon>
        <taxon>fabids</taxon>
        <taxon>Fabales</taxon>
        <taxon>Fabaceae</taxon>
        <taxon>Cercidoideae</taxon>
        <taxon>Cercideae</taxon>
        <taxon>Bauhiniinae</taxon>
        <taxon>Bauhinia</taxon>
    </lineage>
</organism>
<name>A0ACB9KT12_BAUVA</name>
<evidence type="ECO:0000313" key="1">
    <source>
        <dbReference type="EMBL" id="KAI4300443.1"/>
    </source>
</evidence>
<comment type="caution">
    <text evidence="1">The sequence shown here is derived from an EMBL/GenBank/DDBJ whole genome shotgun (WGS) entry which is preliminary data.</text>
</comment>
<reference evidence="1 2" key="1">
    <citation type="journal article" date="2022" name="DNA Res.">
        <title>Chromosomal-level genome assembly of the orchid tree Bauhinia variegata (Leguminosae; Cercidoideae) supports the allotetraploid origin hypothesis of Bauhinia.</title>
        <authorList>
            <person name="Zhong Y."/>
            <person name="Chen Y."/>
            <person name="Zheng D."/>
            <person name="Pang J."/>
            <person name="Liu Y."/>
            <person name="Luo S."/>
            <person name="Meng S."/>
            <person name="Qian L."/>
            <person name="Wei D."/>
            <person name="Dai S."/>
            <person name="Zhou R."/>
        </authorList>
    </citation>
    <scope>NUCLEOTIDE SEQUENCE [LARGE SCALE GENOMIC DNA]</scope>
    <source>
        <strain evidence="1">BV-YZ2020</strain>
    </source>
</reference>
<sequence length="629" mass="67467">MSLKAKRKSNKESDIIVGLLDTGISMACPSFNDKGYGPPPSRWKAKCDTGVNFTGCNNKVIGAKYFKLDRMDPLVRLPSPADYQGHGTHTASTLAGAPVEGASLFNIGKGTVRGGVPSARIAMYKVCWDSGCNEMDLLAGFDEAIADGVDFLSVSIGGVPRSFFVDPIAIGSFHAMKRGILTSCSAGNKGPSLMSIQNVAPWILTVAASGTDKQFATPFALGNGKNATGLSINTFTPKKKMYPLLNGALGANATGYKYGNYSSCDYGTLDPNKVKGRIVYCLGADFIDQDSIIAETGATGFIMGLSKKPVMSYTTIIAATFVDAFTVGKNINDYINSTKNPQAVIYKTKRVRVPAPFVASFSSRGPQVTSRNILKPDITAPGLNILAGFSKLASLTGYDEDDRHENFNIISGTSMACPHVAAAATYVKSFHPDWSPAAIKSALMTTATPMLIKEDEAELGYGSGQVNPTRAVNPGLVYDMGMSSYLGFLCKQGYNSSDIGLLLGNKRFNCSNIKILPGADGLNYPTMYFHLLNANSRISAVFCRTVRNVGYGNSTYNARLTLPKGLTAEVIPNTMKFTHVHQKQSFKVVVNGPPMSNGTYILSALLEWNDSKHSVRTPIVVFRSMDQSH</sequence>
<protein>
    <submittedName>
        <fullName evidence="1">Uncharacterized protein</fullName>
    </submittedName>
</protein>